<comment type="subcellular location">
    <subcellularLocation>
        <location evidence="1">Cell outer membrane</location>
    </subcellularLocation>
</comment>
<dbReference type="EMBL" id="LGTQ01000006">
    <property type="protein sequence ID" value="KPM48291.1"/>
    <property type="molecule type" value="Genomic_DNA"/>
</dbReference>
<dbReference type="OrthoDB" id="9800869at2"/>
<dbReference type="InterPro" id="IPR006665">
    <property type="entry name" value="OmpA-like"/>
</dbReference>
<name>A0A0P7BUA0_9BACT</name>
<dbReference type="SUPFAM" id="SSF103088">
    <property type="entry name" value="OmpA-like"/>
    <property type="match status" value="1"/>
</dbReference>
<dbReference type="InterPro" id="IPR050330">
    <property type="entry name" value="Bact_OuterMem_StrucFunc"/>
</dbReference>
<dbReference type="PRINTS" id="PR01021">
    <property type="entry name" value="OMPADOMAIN"/>
</dbReference>
<feature type="chain" id="PRO_5006136219" description="OmpA-like domain-containing protein" evidence="5">
    <location>
        <begin position="25"/>
        <end position="236"/>
    </location>
</feature>
<evidence type="ECO:0000256" key="2">
    <source>
        <dbReference type="ARBA" id="ARBA00023136"/>
    </source>
</evidence>
<dbReference type="InterPro" id="IPR006664">
    <property type="entry name" value="OMP_bac"/>
</dbReference>
<proteinExistence type="predicted"/>
<protein>
    <recommendedName>
        <fullName evidence="6">OmpA-like domain-containing protein</fullName>
    </recommendedName>
</protein>
<evidence type="ECO:0000256" key="3">
    <source>
        <dbReference type="ARBA" id="ARBA00023237"/>
    </source>
</evidence>
<sequence length="236" mass="26307">MKKLSLVALAVSSVLFLPACNSEADSETDTMEMDETTEMTSEVENKEMQVATGQEEYTEVALVSEFPLADTVLKYSSEGSTNYKLTNTMGHHAEMISSNLNGRASVLQYGEGVIVALDQGDIFESDEFTLNEKSKDVLRSLAYNLKQMPDTYILVAGRADSDGSAEHNDKLAYKRAAMAANYLHGCGIDENRFFVNSYGEKYPDFKNNTSISKNKNRRVDFLIIPSNELRNEMAMR</sequence>
<keyword evidence="3" id="KW-0998">Cell outer membrane</keyword>
<dbReference type="CDD" id="cd07185">
    <property type="entry name" value="OmpA_C-like"/>
    <property type="match status" value="1"/>
</dbReference>
<evidence type="ECO:0000259" key="6">
    <source>
        <dbReference type="PROSITE" id="PS51123"/>
    </source>
</evidence>
<evidence type="ECO:0000256" key="4">
    <source>
        <dbReference type="PROSITE-ProRule" id="PRU00473"/>
    </source>
</evidence>
<dbReference type="GO" id="GO:0009279">
    <property type="term" value="C:cell outer membrane"/>
    <property type="evidence" value="ECO:0007669"/>
    <property type="project" value="UniProtKB-SubCell"/>
</dbReference>
<dbReference type="Pfam" id="PF00691">
    <property type="entry name" value="OmpA"/>
    <property type="match status" value="1"/>
</dbReference>
<reference evidence="7 8" key="1">
    <citation type="submission" date="2015-07" db="EMBL/GenBank/DDBJ databases">
        <title>The draft genome sequence of Leadbetterella sp. JN14-9.</title>
        <authorList>
            <person name="Liu Y."/>
            <person name="Du J."/>
            <person name="Shao Z."/>
        </authorList>
    </citation>
    <scope>NUCLEOTIDE SEQUENCE [LARGE SCALE GENOMIC DNA]</scope>
    <source>
        <strain evidence="7 8">JN14-9</strain>
    </source>
</reference>
<dbReference type="Proteomes" id="UP000050454">
    <property type="component" value="Unassembled WGS sequence"/>
</dbReference>
<dbReference type="Gene3D" id="3.30.1330.60">
    <property type="entry name" value="OmpA-like domain"/>
    <property type="match status" value="1"/>
</dbReference>
<feature type="signal peptide" evidence="5">
    <location>
        <begin position="1"/>
        <end position="24"/>
    </location>
</feature>
<dbReference type="PANTHER" id="PTHR30329:SF21">
    <property type="entry name" value="LIPOPROTEIN YIAD-RELATED"/>
    <property type="match status" value="1"/>
</dbReference>
<evidence type="ECO:0000256" key="5">
    <source>
        <dbReference type="SAM" id="SignalP"/>
    </source>
</evidence>
<dbReference type="PANTHER" id="PTHR30329">
    <property type="entry name" value="STATOR ELEMENT OF FLAGELLAR MOTOR COMPLEX"/>
    <property type="match status" value="1"/>
</dbReference>
<dbReference type="AlphaFoldDB" id="A0A0P7BUA0"/>
<evidence type="ECO:0000256" key="1">
    <source>
        <dbReference type="ARBA" id="ARBA00004442"/>
    </source>
</evidence>
<feature type="domain" description="OmpA-like" evidence="6">
    <location>
        <begin position="110"/>
        <end position="227"/>
    </location>
</feature>
<comment type="caution">
    <text evidence="7">The sequence shown here is derived from an EMBL/GenBank/DDBJ whole genome shotgun (WGS) entry which is preliminary data.</text>
</comment>
<evidence type="ECO:0000313" key="7">
    <source>
        <dbReference type="EMBL" id="KPM48291.1"/>
    </source>
</evidence>
<keyword evidence="2 4" id="KW-0472">Membrane</keyword>
<keyword evidence="8" id="KW-1185">Reference proteome</keyword>
<keyword evidence="5" id="KW-0732">Signal</keyword>
<dbReference type="PROSITE" id="PS51123">
    <property type="entry name" value="OMPA_2"/>
    <property type="match status" value="1"/>
</dbReference>
<dbReference type="RefSeq" id="WP_055145535.1">
    <property type="nucleotide sequence ID" value="NZ_JXSZ01000006.1"/>
</dbReference>
<dbReference type="STRING" id="1605367.AFM12_06450"/>
<accession>A0A0P7BUA0</accession>
<evidence type="ECO:0000313" key="8">
    <source>
        <dbReference type="Proteomes" id="UP000050454"/>
    </source>
</evidence>
<organism evidence="7 8">
    <name type="scientific">Jiulongibacter sediminis</name>
    <dbReference type="NCBI Taxonomy" id="1605367"/>
    <lineage>
        <taxon>Bacteria</taxon>
        <taxon>Pseudomonadati</taxon>
        <taxon>Bacteroidota</taxon>
        <taxon>Cytophagia</taxon>
        <taxon>Cytophagales</taxon>
        <taxon>Leadbetterellaceae</taxon>
        <taxon>Jiulongibacter</taxon>
    </lineage>
</organism>
<gene>
    <name evidence="7" type="ORF">AFM12_06450</name>
</gene>
<dbReference type="InterPro" id="IPR036737">
    <property type="entry name" value="OmpA-like_sf"/>
</dbReference>